<dbReference type="Gene3D" id="1.10.10.10">
    <property type="entry name" value="Winged helix-like DNA-binding domain superfamily/Winged helix DNA-binding domain"/>
    <property type="match status" value="1"/>
</dbReference>
<dbReference type="SUPFAM" id="SSF46785">
    <property type="entry name" value="Winged helix' DNA-binding domain"/>
    <property type="match status" value="1"/>
</dbReference>
<accession>A0ABR7HPE7</accession>
<evidence type="ECO:0000256" key="1">
    <source>
        <dbReference type="ARBA" id="ARBA00023015"/>
    </source>
</evidence>
<dbReference type="Pfam" id="PF01047">
    <property type="entry name" value="MarR"/>
    <property type="match status" value="1"/>
</dbReference>
<dbReference type="InterPro" id="IPR000835">
    <property type="entry name" value="HTH_MarR-typ"/>
</dbReference>
<dbReference type="InterPro" id="IPR036390">
    <property type="entry name" value="WH_DNA-bd_sf"/>
</dbReference>
<evidence type="ECO:0000256" key="2">
    <source>
        <dbReference type="ARBA" id="ARBA00023125"/>
    </source>
</evidence>
<dbReference type="PROSITE" id="PS50995">
    <property type="entry name" value="HTH_MARR_2"/>
    <property type="match status" value="1"/>
</dbReference>
<keyword evidence="6" id="KW-1185">Reference proteome</keyword>
<dbReference type="Proteomes" id="UP000660021">
    <property type="component" value="Unassembled WGS sequence"/>
</dbReference>
<evidence type="ECO:0000313" key="5">
    <source>
        <dbReference type="EMBL" id="MBC5729405.1"/>
    </source>
</evidence>
<dbReference type="EMBL" id="JACOPR010000001">
    <property type="protein sequence ID" value="MBC5729405.1"/>
    <property type="molecule type" value="Genomic_DNA"/>
</dbReference>
<keyword evidence="3" id="KW-0804">Transcription</keyword>
<name>A0ABR7HPE7_9FIRM</name>
<sequence length="141" mass="16083">MEYAVHVLLARTTHAVQNHLRPHLSKLGLSLGQPKILRCLVHLGPCSQRMLADCCEVDPSAICRILDTLERDGFLTRRPSQTDRRTGEVSITDKGREAFAAWEDQCQTLEDQMLHDFSPEERAQLRDFLTRAYRNVGGRLL</sequence>
<keyword evidence="2" id="KW-0238">DNA-binding</keyword>
<evidence type="ECO:0000313" key="6">
    <source>
        <dbReference type="Proteomes" id="UP000660021"/>
    </source>
</evidence>
<dbReference type="PRINTS" id="PR00598">
    <property type="entry name" value="HTHMARR"/>
</dbReference>
<reference evidence="5 6" key="1">
    <citation type="submission" date="2020-08" db="EMBL/GenBank/DDBJ databases">
        <title>Genome public.</title>
        <authorList>
            <person name="Liu C."/>
            <person name="Sun Q."/>
        </authorList>
    </citation>
    <scope>NUCLEOTIDE SEQUENCE [LARGE SCALE GENOMIC DNA]</scope>
    <source>
        <strain evidence="5 6">New-38</strain>
    </source>
</reference>
<organism evidence="5 6">
    <name type="scientific">Pseudoflavonifractor hominis</name>
    <dbReference type="NCBI Taxonomy" id="2763059"/>
    <lineage>
        <taxon>Bacteria</taxon>
        <taxon>Bacillati</taxon>
        <taxon>Bacillota</taxon>
        <taxon>Clostridia</taxon>
        <taxon>Eubacteriales</taxon>
        <taxon>Oscillospiraceae</taxon>
        <taxon>Pseudoflavonifractor</taxon>
    </lineage>
</organism>
<protein>
    <submittedName>
        <fullName evidence="5">MarR family transcriptional regulator</fullName>
    </submittedName>
</protein>
<dbReference type="InterPro" id="IPR036388">
    <property type="entry name" value="WH-like_DNA-bd_sf"/>
</dbReference>
<proteinExistence type="predicted"/>
<dbReference type="PROSITE" id="PS01117">
    <property type="entry name" value="HTH_MARR_1"/>
    <property type="match status" value="1"/>
</dbReference>
<dbReference type="PANTHER" id="PTHR33164:SF64">
    <property type="entry name" value="TRANSCRIPTIONAL REGULATOR SLYA"/>
    <property type="match status" value="1"/>
</dbReference>
<gene>
    <name evidence="5" type="ORF">H8S34_00960</name>
</gene>
<dbReference type="SMART" id="SM00347">
    <property type="entry name" value="HTH_MARR"/>
    <property type="match status" value="1"/>
</dbReference>
<dbReference type="InterPro" id="IPR023187">
    <property type="entry name" value="Tscrpt_reg_MarR-type_CS"/>
</dbReference>
<evidence type="ECO:0000256" key="3">
    <source>
        <dbReference type="ARBA" id="ARBA00023163"/>
    </source>
</evidence>
<feature type="domain" description="HTH marR-type" evidence="4">
    <location>
        <begin position="2"/>
        <end position="134"/>
    </location>
</feature>
<dbReference type="PANTHER" id="PTHR33164">
    <property type="entry name" value="TRANSCRIPTIONAL REGULATOR, MARR FAMILY"/>
    <property type="match status" value="1"/>
</dbReference>
<dbReference type="InterPro" id="IPR039422">
    <property type="entry name" value="MarR/SlyA-like"/>
</dbReference>
<keyword evidence="1" id="KW-0805">Transcription regulation</keyword>
<comment type="caution">
    <text evidence="5">The sequence shown here is derived from an EMBL/GenBank/DDBJ whole genome shotgun (WGS) entry which is preliminary data.</text>
</comment>
<dbReference type="RefSeq" id="WP_101693504.1">
    <property type="nucleotide sequence ID" value="NZ_JACOPR010000001.1"/>
</dbReference>
<evidence type="ECO:0000259" key="4">
    <source>
        <dbReference type="PROSITE" id="PS50995"/>
    </source>
</evidence>